<name>A0A7T8B881_9SPIR</name>
<dbReference type="PRINTS" id="PR00413">
    <property type="entry name" value="HADHALOGNASE"/>
</dbReference>
<dbReference type="EMBL" id="CP067089">
    <property type="protein sequence ID" value="QQO08299.1"/>
    <property type="molecule type" value="Genomic_DNA"/>
</dbReference>
<dbReference type="Proteomes" id="UP000595917">
    <property type="component" value="Chromosome"/>
</dbReference>
<sequence>MEITSVVFDFGNVISLPQPGDTMEVLAALAGMDPETMGRLYWELRHEYDQGTSTGKQYYRKILSNAGVSLGEEKIEEMIRIDTESWCGINAETVKLMENIRGAGLKLGILSNMPQEFLDMARSKLPVLSMPDEAVFSCEVDAVKPGRKIYEILIEKMDAPPESLVFFDDLDVNVKGAEAAGIRAFLWKNPESARRELQKLGIDL</sequence>
<dbReference type="PANTHER" id="PTHR43611:SF3">
    <property type="entry name" value="FLAVIN MONONUCLEOTIDE HYDROLASE 1, CHLOROPLATIC"/>
    <property type="match status" value="1"/>
</dbReference>
<dbReference type="SFLD" id="SFLDG01129">
    <property type="entry name" value="C1.5:_HAD__Beta-PGM__Phosphata"/>
    <property type="match status" value="1"/>
</dbReference>
<dbReference type="InterPro" id="IPR036412">
    <property type="entry name" value="HAD-like_sf"/>
</dbReference>
<dbReference type="AlphaFoldDB" id="A0A7T8B881"/>
<dbReference type="Gene3D" id="1.10.150.240">
    <property type="entry name" value="Putative phosphatase, domain 2"/>
    <property type="match status" value="1"/>
</dbReference>
<proteinExistence type="predicted"/>
<reference evidence="1" key="1">
    <citation type="submission" date="2021-01" db="EMBL/GenBank/DDBJ databases">
        <title>Description of Breznakiella homolactica.</title>
        <authorList>
            <person name="Song Y."/>
            <person name="Brune A."/>
        </authorList>
    </citation>
    <scope>NUCLEOTIDE SEQUENCE</scope>
    <source>
        <strain evidence="1">RmG30</strain>
    </source>
</reference>
<dbReference type="SUPFAM" id="SSF56784">
    <property type="entry name" value="HAD-like"/>
    <property type="match status" value="1"/>
</dbReference>
<protein>
    <submittedName>
        <fullName evidence="1">HAD family phosphatase</fullName>
    </submittedName>
</protein>
<evidence type="ECO:0000313" key="2">
    <source>
        <dbReference type="Proteomes" id="UP000595917"/>
    </source>
</evidence>
<dbReference type="CDD" id="cd02603">
    <property type="entry name" value="HAD_sEH-N_like"/>
    <property type="match status" value="1"/>
</dbReference>
<dbReference type="NCBIfam" id="TIGR01509">
    <property type="entry name" value="HAD-SF-IA-v3"/>
    <property type="match status" value="1"/>
</dbReference>
<dbReference type="KEGG" id="bhc:JFL75_15370"/>
<dbReference type="Gene3D" id="3.40.50.1000">
    <property type="entry name" value="HAD superfamily/HAD-like"/>
    <property type="match status" value="1"/>
</dbReference>
<accession>A0A7T8B881</accession>
<dbReference type="InterPro" id="IPR023198">
    <property type="entry name" value="PGP-like_dom2"/>
</dbReference>
<dbReference type="Pfam" id="PF00702">
    <property type="entry name" value="Hydrolase"/>
    <property type="match status" value="1"/>
</dbReference>
<gene>
    <name evidence="1" type="ORF">JFL75_15370</name>
</gene>
<dbReference type="RefSeq" id="WP_215625605.1">
    <property type="nucleotide sequence ID" value="NZ_CP067089.2"/>
</dbReference>
<dbReference type="SFLD" id="SFLDS00003">
    <property type="entry name" value="Haloacid_Dehalogenase"/>
    <property type="match status" value="1"/>
</dbReference>
<keyword evidence="2" id="KW-1185">Reference proteome</keyword>
<dbReference type="PANTHER" id="PTHR43611">
    <property type="entry name" value="ALPHA-D-GLUCOSE 1-PHOSPHATE PHOSPHATASE"/>
    <property type="match status" value="1"/>
</dbReference>
<dbReference type="InterPro" id="IPR006439">
    <property type="entry name" value="HAD-SF_hydro_IA"/>
</dbReference>
<evidence type="ECO:0000313" key="1">
    <source>
        <dbReference type="EMBL" id="QQO08299.1"/>
    </source>
</evidence>
<organism evidence="1 2">
    <name type="scientific">Breznakiella homolactica</name>
    <dbReference type="NCBI Taxonomy" id="2798577"/>
    <lineage>
        <taxon>Bacteria</taxon>
        <taxon>Pseudomonadati</taxon>
        <taxon>Spirochaetota</taxon>
        <taxon>Spirochaetia</taxon>
        <taxon>Spirochaetales</taxon>
        <taxon>Breznakiellaceae</taxon>
        <taxon>Breznakiella</taxon>
    </lineage>
</organism>
<dbReference type="InterPro" id="IPR023214">
    <property type="entry name" value="HAD_sf"/>
</dbReference>